<accession>A0A810AHP3</accession>
<dbReference type="InterPro" id="IPR029063">
    <property type="entry name" value="SAM-dependent_MTases_sf"/>
</dbReference>
<evidence type="ECO:0008006" key="3">
    <source>
        <dbReference type="Google" id="ProtNLM"/>
    </source>
</evidence>
<dbReference type="RefSeq" id="WP_182869801.1">
    <property type="nucleotide sequence ID" value="NZ_AP022638.1"/>
</dbReference>
<evidence type="ECO:0000313" key="1">
    <source>
        <dbReference type="EMBL" id="BCE55210.1"/>
    </source>
</evidence>
<dbReference type="SUPFAM" id="SSF53335">
    <property type="entry name" value="S-adenosyl-L-methionine-dependent methyltransferases"/>
    <property type="match status" value="1"/>
</dbReference>
<name>A0A810AHP3_9BRAD</name>
<dbReference type="AlphaFoldDB" id="A0A810AHP3"/>
<proteinExistence type="predicted"/>
<sequence length="193" mass="21701">MVALSTQSKAHSRAVRGRDLYETPPVAVRALLAVEKLPRRIWEPASGRGAIARVLRHAGHRVATSDIARGCDFLTCERVPGQSRAIVTNPPFQIAAKFAAHAIMLCPYVAMLMRLGFLEAGHPCHANGRARLFCLDQQPPARVYVFRQRLPMMHRDGWKGRRAPSAMAFCWIVWDRRHQGPTLLYRISLEGSR</sequence>
<protein>
    <recommendedName>
        <fullName evidence="3">Methyltransferase</fullName>
    </recommendedName>
</protein>
<evidence type="ECO:0000313" key="2">
    <source>
        <dbReference type="EMBL" id="BCE63944.1"/>
    </source>
</evidence>
<dbReference type="EMBL" id="AP023095">
    <property type="protein sequence ID" value="BCE55210.1"/>
    <property type="molecule type" value="Genomic_DNA"/>
</dbReference>
<dbReference type="EMBL" id="AP023096">
    <property type="protein sequence ID" value="BCE63944.1"/>
    <property type="molecule type" value="Genomic_DNA"/>
</dbReference>
<reference evidence="2" key="2">
    <citation type="submission" date="2020-05" db="EMBL/GenBank/DDBJ databases">
        <title>Complete genome sequence of Bradyrhizobium diazoefficiens XF6 isolated from soybean nodule.</title>
        <authorList>
            <person name="Noda R."/>
            <person name="Kakizaki K."/>
            <person name="Minamisawa K."/>
        </authorList>
    </citation>
    <scope>NUCLEOTIDE SEQUENCE</scope>
    <source>
        <strain evidence="2">XF6</strain>
    </source>
</reference>
<organism evidence="2">
    <name type="scientific">Bradyrhizobium diazoefficiens</name>
    <dbReference type="NCBI Taxonomy" id="1355477"/>
    <lineage>
        <taxon>Bacteria</taxon>
        <taxon>Pseudomonadati</taxon>
        <taxon>Pseudomonadota</taxon>
        <taxon>Alphaproteobacteria</taxon>
        <taxon>Hyphomicrobiales</taxon>
        <taxon>Nitrobacteraceae</taxon>
        <taxon>Bradyrhizobium</taxon>
    </lineage>
</organism>
<reference evidence="1" key="1">
    <citation type="submission" date="2020-05" db="EMBL/GenBank/DDBJ databases">
        <title>Complete genome sequence of Bradyrhizobium diazoefficiens XF5 isolated from soybean nodule.</title>
        <authorList>
            <person name="Noda R."/>
            <person name="Kakizaki K."/>
            <person name="Minamisawa K."/>
        </authorList>
    </citation>
    <scope>NUCLEOTIDE SEQUENCE</scope>
    <source>
        <strain evidence="1">XF5</strain>
    </source>
</reference>
<gene>
    <name evidence="1" type="ORF">XF5B_27220</name>
    <name evidence="2" type="ORF">XF6B_27430</name>
</gene>